<evidence type="ECO:0000313" key="3">
    <source>
        <dbReference type="Proteomes" id="UP000002943"/>
    </source>
</evidence>
<dbReference type="InterPro" id="IPR032710">
    <property type="entry name" value="NTF2-like_dom_sf"/>
</dbReference>
<feature type="signal peptide" evidence="1">
    <location>
        <begin position="1"/>
        <end position="26"/>
    </location>
</feature>
<keyword evidence="1" id="KW-0732">Signal</keyword>
<dbReference type="Gene3D" id="3.10.450.50">
    <property type="match status" value="1"/>
</dbReference>
<dbReference type="STRING" id="796620.VIBC2010_03657"/>
<proteinExistence type="predicted"/>
<comment type="caution">
    <text evidence="2">The sequence shown here is derived from an EMBL/GenBank/DDBJ whole genome shotgun (WGS) entry which is preliminary data.</text>
</comment>
<evidence type="ECO:0008006" key="4">
    <source>
        <dbReference type="Google" id="ProtNLM"/>
    </source>
</evidence>
<protein>
    <recommendedName>
        <fullName evidence="4">SnoaL-like domain-containing protein</fullName>
    </recommendedName>
</protein>
<dbReference type="EMBL" id="AEIU01000076">
    <property type="protein sequence ID" value="EFP96171.1"/>
    <property type="molecule type" value="Genomic_DNA"/>
</dbReference>
<dbReference type="RefSeq" id="WP_009601806.1">
    <property type="nucleotide sequence ID" value="NZ_AEIU01000076.1"/>
</dbReference>
<feature type="chain" id="PRO_5003167098" description="SnoaL-like domain-containing protein" evidence="1">
    <location>
        <begin position="27"/>
        <end position="178"/>
    </location>
</feature>
<keyword evidence="3" id="KW-1185">Reference proteome</keyword>
<evidence type="ECO:0000313" key="2">
    <source>
        <dbReference type="EMBL" id="EFP96171.1"/>
    </source>
</evidence>
<name>E3BL75_9VIBR</name>
<dbReference type="Proteomes" id="UP000002943">
    <property type="component" value="Unassembled WGS sequence"/>
</dbReference>
<dbReference type="AlphaFoldDB" id="E3BL75"/>
<sequence>MNFHKNTIALGLLGAALSVTSLSTFAAKNAEPKPLLSPEVVNVYKAPAGLVISESQKKKVVKAVEKASEGWREAFNKGDAKAAASFYEEDSVTTAIPFGIYMGEDAAEGLWEYIIGSGFKNVEYMNTKIEVISSDAAVLSASWKMNKAYGVITKELWVLQDDGTAKLRVDDFEVVGSK</sequence>
<organism evidence="2 3">
    <name type="scientific">Vibrio caribbeanicus ATCC BAA-2122</name>
    <dbReference type="NCBI Taxonomy" id="796620"/>
    <lineage>
        <taxon>Bacteria</taxon>
        <taxon>Pseudomonadati</taxon>
        <taxon>Pseudomonadota</taxon>
        <taxon>Gammaproteobacteria</taxon>
        <taxon>Vibrionales</taxon>
        <taxon>Vibrionaceae</taxon>
        <taxon>Vibrio</taxon>
    </lineage>
</organism>
<dbReference type="SUPFAM" id="SSF54427">
    <property type="entry name" value="NTF2-like"/>
    <property type="match status" value="1"/>
</dbReference>
<gene>
    <name evidence="2" type="ORF">VIBC2010_03657</name>
</gene>
<dbReference type="eggNOG" id="COG4319">
    <property type="taxonomic scope" value="Bacteria"/>
</dbReference>
<accession>E3BL75</accession>
<evidence type="ECO:0000256" key="1">
    <source>
        <dbReference type="SAM" id="SignalP"/>
    </source>
</evidence>
<reference evidence="2 3" key="1">
    <citation type="journal article" date="2012" name="Int. J. Syst. Evol. Microbiol.">
        <title>Vibrio caribbeanicus sp. nov., isolated from the marine sponge Scleritoderma cyanea.</title>
        <authorList>
            <person name="Hoffmann M."/>
            <person name="Monday S.R."/>
            <person name="Allard M.W."/>
            <person name="Strain E.A."/>
            <person name="Whittaker P."/>
            <person name="Naum M."/>
            <person name="McCarthy P.J."/>
            <person name="Lopez J.V."/>
            <person name="Fischer M."/>
            <person name="Brown E.W."/>
        </authorList>
    </citation>
    <scope>NUCLEOTIDE SEQUENCE [LARGE SCALE GENOMIC DNA]</scope>
    <source>
        <strain evidence="2 3">ATCC BAA-2122</strain>
    </source>
</reference>